<evidence type="ECO:0000313" key="2">
    <source>
        <dbReference type="Proteomes" id="UP000198703"/>
    </source>
</evidence>
<organism evidence="1 2">
    <name type="scientific">Rubrimonas cliftonensis</name>
    <dbReference type="NCBI Taxonomy" id="89524"/>
    <lineage>
        <taxon>Bacteria</taxon>
        <taxon>Pseudomonadati</taxon>
        <taxon>Pseudomonadota</taxon>
        <taxon>Alphaproteobacteria</taxon>
        <taxon>Rhodobacterales</taxon>
        <taxon>Paracoccaceae</taxon>
        <taxon>Rubrimonas</taxon>
    </lineage>
</organism>
<dbReference type="Proteomes" id="UP000198703">
    <property type="component" value="Unassembled WGS sequence"/>
</dbReference>
<proteinExistence type="predicted"/>
<dbReference type="AlphaFoldDB" id="A0A1H4CJS8"/>
<keyword evidence="2" id="KW-1185">Reference proteome</keyword>
<sequence>MTEIPAEAPATSPGLADGAALLLARLEAESAAPGERAAPEALPAQGHALVRICAFKLLKRRD</sequence>
<dbReference type="EMBL" id="FNQM01000007">
    <property type="protein sequence ID" value="SEA60563.1"/>
    <property type="molecule type" value="Genomic_DNA"/>
</dbReference>
<reference evidence="1 2" key="1">
    <citation type="submission" date="2016-10" db="EMBL/GenBank/DDBJ databases">
        <authorList>
            <person name="de Groot N.N."/>
        </authorList>
    </citation>
    <scope>NUCLEOTIDE SEQUENCE [LARGE SCALE GENOMIC DNA]</scope>
    <source>
        <strain evidence="1 2">DSM 15345</strain>
    </source>
</reference>
<dbReference type="RefSeq" id="WP_093254061.1">
    <property type="nucleotide sequence ID" value="NZ_FNQM01000007.1"/>
</dbReference>
<name>A0A1H4CJS8_9RHOB</name>
<evidence type="ECO:0000313" key="1">
    <source>
        <dbReference type="EMBL" id="SEA60563.1"/>
    </source>
</evidence>
<gene>
    <name evidence="1" type="ORF">SAMN05444370_107106</name>
</gene>
<accession>A0A1H4CJS8</accession>
<protein>
    <submittedName>
        <fullName evidence="1">Uncharacterized protein</fullName>
    </submittedName>
</protein>